<evidence type="ECO:0000313" key="1">
    <source>
        <dbReference type="EMBL" id="GAE90813.1"/>
    </source>
</evidence>
<keyword evidence="2" id="KW-1185">Reference proteome</keyword>
<protein>
    <submittedName>
        <fullName evidence="1">Uncharacterized protein</fullName>
    </submittedName>
</protein>
<dbReference type="AlphaFoldDB" id="W4VDE0"/>
<name>W4VDE0_9FIRM</name>
<reference evidence="1" key="1">
    <citation type="journal article" date="2014" name="Genome Announc.">
        <title>Draft Genome Sequence of Clostridium straminisolvens Strain JCM 21531T, Isolated from a Cellulose-Degrading Bacterial Community.</title>
        <authorList>
            <person name="Yuki M."/>
            <person name="Oshima K."/>
            <person name="Suda W."/>
            <person name="Sakamoto M."/>
            <person name="Kitamura K."/>
            <person name="Iida T."/>
            <person name="Hattori M."/>
            <person name="Ohkuma M."/>
        </authorList>
    </citation>
    <scope>NUCLEOTIDE SEQUENCE [LARGE SCALE GENOMIC DNA]</scope>
    <source>
        <strain evidence="1">JCM 21531</strain>
    </source>
</reference>
<dbReference type="EMBL" id="BAVR01000095">
    <property type="protein sequence ID" value="GAE90813.1"/>
    <property type="molecule type" value="Genomic_DNA"/>
</dbReference>
<accession>W4VDE0</accession>
<evidence type="ECO:0000313" key="2">
    <source>
        <dbReference type="Proteomes" id="UP000019109"/>
    </source>
</evidence>
<proteinExistence type="predicted"/>
<dbReference type="Proteomes" id="UP000019109">
    <property type="component" value="Unassembled WGS sequence"/>
</dbReference>
<organism evidence="1 2">
    <name type="scientific">Acetivibrio straminisolvens JCM 21531</name>
    <dbReference type="NCBI Taxonomy" id="1294263"/>
    <lineage>
        <taxon>Bacteria</taxon>
        <taxon>Bacillati</taxon>
        <taxon>Bacillota</taxon>
        <taxon>Clostridia</taxon>
        <taxon>Eubacteriales</taxon>
        <taxon>Oscillospiraceae</taxon>
        <taxon>Acetivibrio</taxon>
    </lineage>
</organism>
<gene>
    <name evidence="1" type="ORF">JCM21531_4454</name>
</gene>
<comment type="caution">
    <text evidence="1">The sequence shown here is derived from an EMBL/GenBank/DDBJ whole genome shotgun (WGS) entry which is preliminary data.</text>
</comment>
<sequence length="117" mass="12932">MSSFLVNLTAFPAGAADENLHSYTFEKFKFPAGTKISDAISHPTEPVIFVADSANSKVYSINVETDMVREVYVGGTIERMAYFNNELFVTVLTNAHSPYWKPEDQSGVIAVIDTESM</sequence>